<name>A0ABZ0WVH3_9BURK</name>
<dbReference type="EMBL" id="CP139965">
    <property type="protein sequence ID" value="WQD81250.1"/>
    <property type="molecule type" value="Genomic_DNA"/>
</dbReference>
<keyword evidence="2" id="KW-1185">Reference proteome</keyword>
<evidence type="ECO:0000313" key="1">
    <source>
        <dbReference type="EMBL" id="WQD81250.1"/>
    </source>
</evidence>
<sequence>MIHTLAALAGRFAGQTSPGFAVGWDQLVRLWELIVLVVRFLWGLLRFLGGG</sequence>
<gene>
    <name evidence="1" type="ORF">U0042_10220</name>
</gene>
<protein>
    <submittedName>
        <fullName evidence="1">Uncharacterized protein</fullName>
    </submittedName>
</protein>
<dbReference type="RefSeq" id="WP_157977814.1">
    <property type="nucleotide sequence ID" value="NZ_CP139965.1"/>
</dbReference>
<proteinExistence type="predicted"/>
<organism evidence="1 2">
    <name type="scientific">Paraburkholderia kururiensis</name>
    <dbReference type="NCBI Taxonomy" id="984307"/>
    <lineage>
        <taxon>Bacteria</taxon>
        <taxon>Pseudomonadati</taxon>
        <taxon>Pseudomonadota</taxon>
        <taxon>Betaproteobacteria</taxon>
        <taxon>Burkholderiales</taxon>
        <taxon>Burkholderiaceae</taxon>
        <taxon>Paraburkholderia</taxon>
    </lineage>
</organism>
<dbReference type="Proteomes" id="UP001325479">
    <property type="component" value="Chromosome"/>
</dbReference>
<reference evidence="1 2" key="1">
    <citation type="submission" date="2023-12" db="EMBL/GenBank/DDBJ databases">
        <title>Genome sequencing and assembly of bacterial species from a model synthetic community.</title>
        <authorList>
            <person name="Hogle S.L."/>
        </authorList>
    </citation>
    <scope>NUCLEOTIDE SEQUENCE [LARGE SCALE GENOMIC DNA]</scope>
    <source>
        <strain evidence="1 2">HAMBI 2494</strain>
    </source>
</reference>
<evidence type="ECO:0000313" key="2">
    <source>
        <dbReference type="Proteomes" id="UP001325479"/>
    </source>
</evidence>
<accession>A0ABZ0WVH3</accession>